<dbReference type="OMA" id="GYIADSH"/>
<evidence type="ECO:0000313" key="4">
    <source>
        <dbReference type="Proteomes" id="UP000024533"/>
    </source>
</evidence>
<reference evidence="3 4" key="1">
    <citation type="submission" date="2014-02" db="EMBL/GenBank/DDBJ databases">
        <title>The Genome Sequence of Trichophyton interdigitale MR816.</title>
        <authorList>
            <consortium name="The Broad Institute Genomics Platform"/>
            <person name="Cuomo C.A."/>
            <person name="White T.C."/>
            <person name="Graser Y."/>
            <person name="Martinez-Rossi N."/>
            <person name="Heitman J."/>
            <person name="Young S.K."/>
            <person name="Zeng Q."/>
            <person name="Gargeya S."/>
            <person name="Abouelleil A."/>
            <person name="Alvarado L."/>
            <person name="Chapman S.B."/>
            <person name="Gainer-Dewar J."/>
            <person name="Goldberg J."/>
            <person name="Griggs A."/>
            <person name="Gujja S."/>
            <person name="Hansen M."/>
            <person name="Howarth C."/>
            <person name="Imamovic A."/>
            <person name="Larimer J."/>
            <person name="Martinez D."/>
            <person name="Murphy C."/>
            <person name="Pearson M.D."/>
            <person name="Persinoti G."/>
            <person name="Poon T."/>
            <person name="Priest M."/>
            <person name="Roberts A.D."/>
            <person name="Saif S."/>
            <person name="Shea T.D."/>
            <person name="Sykes S.N."/>
            <person name="Wortman J."/>
            <person name="Nusbaum C."/>
            <person name="Birren B."/>
        </authorList>
    </citation>
    <scope>NUCLEOTIDE SEQUENCE [LARGE SCALE GENOMIC DNA]</scope>
    <source>
        <strain evidence="3 4">MR816</strain>
    </source>
</reference>
<dbReference type="Proteomes" id="UP000024533">
    <property type="component" value="Unassembled WGS sequence"/>
</dbReference>
<gene>
    <name evidence="3" type="ORF">H109_01640</name>
</gene>
<dbReference type="InterPro" id="IPR008271">
    <property type="entry name" value="Ser/Thr_kinase_AS"/>
</dbReference>
<keyword evidence="4" id="KW-1185">Reference proteome</keyword>
<accession>A0A059JFT6</accession>
<comment type="caution">
    <text evidence="3">The sequence shown here is derived from an EMBL/GenBank/DDBJ whole genome shotgun (WGS) entry which is preliminary data.</text>
</comment>
<keyword evidence="3" id="KW-0418">Kinase</keyword>
<dbReference type="PROSITE" id="PS00108">
    <property type="entry name" value="PROTEIN_KINASE_ST"/>
    <property type="match status" value="1"/>
</dbReference>
<dbReference type="OrthoDB" id="626167at2759"/>
<dbReference type="AlphaFoldDB" id="A0A059JFT6"/>
<dbReference type="SUPFAM" id="SSF56112">
    <property type="entry name" value="Protein kinase-like (PK-like)"/>
    <property type="match status" value="1"/>
</dbReference>
<dbReference type="GO" id="GO:0044773">
    <property type="term" value="P:mitotic DNA damage checkpoint signaling"/>
    <property type="evidence" value="ECO:0007669"/>
    <property type="project" value="TreeGrafter"/>
</dbReference>
<evidence type="ECO:0000259" key="2">
    <source>
        <dbReference type="PROSITE" id="PS50011"/>
    </source>
</evidence>
<keyword evidence="3" id="KW-0723">Serine/threonine-protein kinase</keyword>
<dbReference type="GO" id="GO:0005634">
    <property type="term" value="C:nucleus"/>
    <property type="evidence" value="ECO:0007669"/>
    <property type="project" value="TreeGrafter"/>
</dbReference>
<keyword evidence="3" id="KW-0808">Transferase</keyword>
<dbReference type="PROSITE" id="PS50011">
    <property type="entry name" value="PROTEIN_KINASE_DOM"/>
    <property type="match status" value="1"/>
</dbReference>
<dbReference type="PANTHER" id="PTHR44167">
    <property type="entry name" value="OVARIAN-SPECIFIC SERINE/THREONINE-PROTEIN KINASE LOK-RELATED"/>
    <property type="match status" value="1"/>
</dbReference>
<evidence type="ECO:0000313" key="3">
    <source>
        <dbReference type="EMBL" id="KDB26548.1"/>
    </source>
</evidence>
<dbReference type="SMART" id="SM00220">
    <property type="entry name" value="S_TKc"/>
    <property type="match status" value="1"/>
</dbReference>
<dbReference type="EMBL" id="AOKY01000123">
    <property type="protein sequence ID" value="KDB26548.1"/>
    <property type="molecule type" value="Genomic_DNA"/>
</dbReference>
<dbReference type="InterPro" id="IPR011009">
    <property type="entry name" value="Kinase-like_dom_sf"/>
</dbReference>
<sequence>MVPLAREAPLAVKPPAASSAAAAKSLLASAPSPGSNLTPPLTPVEEEDGARIIPVLDGAHSKVPPLWAAQLDGPSECSLPLKYRYGQDGSRIEYGRGAWSNVYSAISIDHAASLATSPPQTPTRGSSASSPMLGPRNSHTSTSSSSSSSGSTHTIVYAVKVASGRLAYDAVSAEADILTFLHRIPGSTAHVVPFHGYIASEHAIVMTAIPLSFASYIKTRAKDAAAVFNTRTMFKPVLGMATWLSFADKLVEGLRWMHEAGVVHGDIKPQNILLRRQVPSISSSNNSGGPTTATTLNSSGTIDDTAANSFDLLFIDFTSSLYSHGSSVALNSTASSRLATSLPFTAPELLSISAMTVPPTPAPSSDIFALALTLVAAAIGYGEVYPGLERHRALALARDGHHVIDYVRAGEQGTRIPHKGVVERVISPAVLKDADSRVTAEHWLGIVRGEIAALA</sequence>
<dbReference type="InterPro" id="IPR000719">
    <property type="entry name" value="Prot_kinase_dom"/>
</dbReference>
<dbReference type="Pfam" id="PF00069">
    <property type="entry name" value="Pkinase"/>
    <property type="match status" value="1"/>
</dbReference>
<feature type="compositionally biased region" description="Low complexity" evidence="1">
    <location>
        <begin position="138"/>
        <end position="150"/>
    </location>
</feature>
<organism evidence="3 4">
    <name type="scientific">Trichophyton interdigitale (strain MR816)</name>
    <dbReference type="NCBI Taxonomy" id="1215338"/>
    <lineage>
        <taxon>Eukaryota</taxon>
        <taxon>Fungi</taxon>
        <taxon>Dikarya</taxon>
        <taxon>Ascomycota</taxon>
        <taxon>Pezizomycotina</taxon>
        <taxon>Eurotiomycetes</taxon>
        <taxon>Eurotiomycetidae</taxon>
        <taxon>Onygenales</taxon>
        <taxon>Arthrodermataceae</taxon>
        <taxon>Trichophyton</taxon>
    </lineage>
</organism>
<feature type="region of interest" description="Disordered" evidence="1">
    <location>
        <begin position="114"/>
        <end position="150"/>
    </location>
</feature>
<name>A0A059JFT6_TRIIM</name>
<dbReference type="STRING" id="1215338.A0A059JFT6"/>
<dbReference type="PANTHER" id="PTHR44167:SF30">
    <property type="entry name" value="PHOSPHORYLASE KINASE"/>
    <property type="match status" value="1"/>
</dbReference>
<feature type="domain" description="Protein kinase" evidence="2">
    <location>
        <begin position="88"/>
        <end position="454"/>
    </location>
</feature>
<dbReference type="GO" id="GO:0005524">
    <property type="term" value="F:ATP binding"/>
    <property type="evidence" value="ECO:0007669"/>
    <property type="project" value="InterPro"/>
</dbReference>
<feature type="compositionally biased region" description="Polar residues" evidence="1">
    <location>
        <begin position="114"/>
        <end position="130"/>
    </location>
</feature>
<proteinExistence type="predicted"/>
<evidence type="ECO:0000256" key="1">
    <source>
        <dbReference type="SAM" id="MobiDB-lite"/>
    </source>
</evidence>
<protein>
    <submittedName>
        <fullName evidence="3">Serine/threonine protein kinase</fullName>
    </submittedName>
</protein>
<dbReference type="HOGENOM" id="CLU_054787_0_0_1"/>
<dbReference type="Gene3D" id="1.10.510.10">
    <property type="entry name" value="Transferase(Phosphotransferase) domain 1"/>
    <property type="match status" value="1"/>
</dbReference>
<dbReference type="GO" id="GO:0004674">
    <property type="term" value="F:protein serine/threonine kinase activity"/>
    <property type="evidence" value="ECO:0007669"/>
    <property type="project" value="UniProtKB-KW"/>
</dbReference>